<comment type="similarity">
    <text evidence="1">In the C-terminal section; belongs to the transposase 35 family.</text>
</comment>
<feature type="domain" description="Probable transposase IS891/IS1136/IS1341" evidence="7">
    <location>
        <begin position="192"/>
        <end position="293"/>
    </location>
</feature>
<evidence type="ECO:0000313" key="11">
    <source>
        <dbReference type="Proteomes" id="UP000003959"/>
    </source>
</evidence>
<dbReference type="EMBL" id="GL890815">
    <property type="protein sequence ID" value="EGJ35762.1"/>
    <property type="molecule type" value="Genomic_DNA"/>
</dbReference>
<dbReference type="Pfam" id="PF12323">
    <property type="entry name" value="HTH_OrfB_IS605"/>
    <property type="match status" value="1"/>
</dbReference>
<keyword evidence="11" id="KW-1185">Reference proteome</keyword>
<evidence type="ECO:0000256" key="2">
    <source>
        <dbReference type="ARBA" id="ARBA00022578"/>
    </source>
</evidence>
<dbReference type="Proteomes" id="UP000003959">
    <property type="component" value="Unassembled WGS sequence"/>
</dbReference>
<dbReference type="InterPro" id="IPR010095">
    <property type="entry name" value="Cas12f1-like_TNB"/>
</dbReference>
<keyword evidence="2" id="KW-0815">Transposition</keyword>
<dbReference type="AlphaFoldDB" id="F4XI56"/>
<keyword evidence="4" id="KW-0862">Zinc</keyword>
<accession>F4XI56</accession>
<keyword evidence="5" id="KW-0238">DNA-binding</keyword>
<sequence>MESMTYTYRIHPDIDQEAKMLDWLEQCRRVYNYALRQRKDWINSRKCRVDACSLRQEYIISADEPYPDYYKQQNALTVAKKSIREFQAVHSQVLQDALKRLDRAFKIRQQRQFGFPRFKKVGRYRSFVFPQFKSNPITGWQIKLPKIGKMPIVLHRAIPKGFVIKQVRVLMKASGWYAQLILHSDISIPDPMPHGEPLGIDWGISSFVATSQGELIDNPRFYIQSQSKLKWLQRRLSKKQKGSKSYQALTHKISLLHEKIGNQRKDFHYKVSHHLCRQAGMIFAEDLNILGLSKGMLAKHVLDSAPGQFLNILDWVCRKTGTYYQKVDAKGSSQLCPECGADVPKDLSVRIHSCPECQIVMPRDVASGKIIVNRGIAAVEGLAVVKLGVEEES</sequence>
<dbReference type="InterPro" id="IPR021027">
    <property type="entry name" value="Transposase_put_HTH"/>
</dbReference>
<organism evidence="10 11">
    <name type="scientific">Moorena producens 3L</name>
    <dbReference type="NCBI Taxonomy" id="489825"/>
    <lineage>
        <taxon>Bacteria</taxon>
        <taxon>Bacillati</taxon>
        <taxon>Cyanobacteriota</taxon>
        <taxon>Cyanophyceae</taxon>
        <taxon>Coleofasciculales</taxon>
        <taxon>Coleofasciculaceae</taxon>
        <taxon>Moorena</taxon>
    </lineage>
</organism>
<dbReference type="eggNOG" id="COG0675">
    <property type="taxonomic scope" value="Bacteria"/>
</dbReference>
<evidence type="ECO:0000256" key="6">
    <source>
        <dbReference type="ARBA" id="ARBA00023172"/>
    </source>
</evidence>
<evidence type="ECO:0000256" key="5">
    <source>
        <dbReference type="ARBA" id="ARBA00023125"/>
    </source>
</evidence>
<evidence type="ECO:0000256" key="4">
    <source>
        <dbReference type="ARBA" id="ARBA00022833"/>
    </source>
</evidence>
<evidence type="ECO:0000259" key="8">
    <source>
        <dbReference type="Pfam" id="PF07282"/>
    </source>
</evidence>
<dbReference type="Pfam" id="PF07282">
    <property type="entry name" value="Cas12f1-like_TNB"/>
    <property type="match status" value="1"/>
</dbReference>
<protein>
    <submittedName>
        <fullName evidence="10">Transposase</fullName>
    </submittedName>
</protein>
<dbReference type="GO" id="GO:0032196">
    <property type="term" value="P:transposition"/>
    <property type="evidence" value="ECO:0007669"/>
    <property type="project" value="UniProtKB-KW"/>
</dbReference>
<keyword evidence="6" id="KW-0233">DNA recombination</keyword>
<dbReference type="NCBIfam" id="NF040570">
    <property type="entry name" value="guided_TnpB"/>
    <property type="match status" value="1"/>
</dbReference>
<dbReference type="OrthoDB" id="466512at2"/>
<name>F4XI56_9CYAN</name>
<dbReference type="HOGENOM" id="CLU_032903_0_1_3"/>
<feature type="domain" description="Transposase putative helix-turn-helix" evidence="9">
    <location>
        <begin position="5"/>
        <end position="46"/>
    </location>
</feature>
<feature type="domain" description="Cas12f1-like TNB" evidence="8">
    <location>
        <begin position="307"/>
        <end position="367"/>
    </location>
</feature>
<reference evidence="11" key="1">
    <citation type="journal article" date="2011" name="Proc. Natl. Acad. Sci. U.S.A.">
        <title>Genomic insights into the physiology and ecology of the marine filamentous cyanobacterium Lyngbya majuscula.</title>
        <authorList>
            <person name="Jones A.C."/>
            <person name="Monroe E.A."/>
            <person name="Podell S."/>
            <person name="Hess W.R."/>
            <person name="Klages S."/>
            <person name="Esquenazi E."/>
            <person name="Niessen S."/>
            <person name="Hoover H."/>
            <person name="Rothmann M."/>
            <person name="Lasken R.S."/>
            <person name="Yates J.R.III."/>
            <person name="Reinhardt R."/>
            <person name="Kube M."/>
            <person name="Burkart M.D."/>
            <person name="Allen E.E."/>
            <person name="Dorrestein P.C."/>
            <person name="Gerwick W.H."/>
            <person name="Gerwick L."/>
        </authorList>
    </citation>
    <scope>NUCLEOTIDE SEQUENCE [LARGE SCALE GENOMIC DNA]</scope>
    <source>
        <strain evidence="11">3L</strain>
    </source>
</reference>
<gene>
    <name evidence="10" type="ORF">LYNGBM3L_00690</name>
</gene>
<evidence type="ECO:0000259" key="9">
    <source>
        <dbReference type="Pfam" id="PF12323"/>
    </source>
</evidence>
<evidence type="ECO:0000256" key="1">
    <source>
        <dbReference type="ARBA" id="ARBA00008761"/>
    </source>
</evidence>
<evidence type="ECO:0000256" key="3">
    <source>
        <dbReference type="ARBA" id="ARBA00022723"/>
    </source>
</evidence>
<dbReference type="GO" id="GO:0046872">
    <property type="term" value="F:metal ion binding"/>
    <property type="evidence" value="ECO:0007669"/>
    <property type="project" value="UniProtKB-KW"/>
</dbReference>
<proteinExistence type="inferred from homology"/>
<dbReference type="GO" id="GO:0006310">
    <property type="term" value="P:DNA recombination"/>
    <property type="evidence" value="ECO:0007669"/>
    <property type="project" value="UniProtKB-KW"/>
</dbReference>
<dbReference type="Pfam" id="PF01385">
    <property type="entry name" value="OrfB_IS605"/>
    <property type="match status" value="1"/>
</dbReference>
<dbReference type="InterPro" id="IPR001959">
    <property type="entry name" value="Transposase"/>
</dbReference>
<evidence type="ECO:0000313" key="10">
    <source>
        <dbReference type="EMBL" id="EGJ35762.1"/>
    </source>
</evidence>
<keyword evidence="3" id="KW-0479">Metal-binding</keyword>
<dbReference type="GO" id="GO:0003677">
    <property type="term" value="F:DNA binding"/>
    <property type="evidence" value="ECO:0007669"/>
    <property type="project" value="UniProtKB-KW"/>
</dbReference>
<evidence type="ECO:0000259" key="7">
    <source>
        <dbReference type="Pfam" id="PF01385"/>
    </source>
</evidence>